<dbReference type="SUPFAM" id="SSF88659">
    <property type="entry name" value="Sigma3 and sigma4 domains of RNA polymerase sigma factors"/>
    <property type="match status" value="1"/>
</dbReference>
<dbReference type="InterPro" id="IPR013249">
    <property type="entry name" value="RNA_pol_sigma70_r4_t2"/>
</dbReference>
<sequence length="225" mass="25958">METRIRKLAPKRSTSETEVEPAAMRGNLARETYKIVKLDYVNTHRDLVEKCKRGDRQSQFELYRLYSKSMYNVCLRMVKDELEAEDVLQNAFLDVFTKLNTFKFESAVGAWIKRIVINNCINALKKRRLQFSELEDKHGNIRDDGSHDASAEGLSVETIKKALFELPDGYRVVFSLYMLEGYDHQEIGEILGISEATSKSQYSRAKQRLRDILTQQKPKFGFGGS</sequence>
<evidence type="ECO:0000256" key="6">
    <source>
        <dbReference type="RuleBase" id="RU000716"/>
    </source>
</evidence>
<keyword evidence="5 6" id="KW-0804">Transcription</keyword>
<dbReference type="GO" id="GO:0016987">
    <property type="term" value="F:sigma factor activity"/>
    <property type="evidence" value="ECO:0007669"/>
    <property type="project" value="UniProtKB-KW"/>
</dbReference>
<gene>
    <name evidence="10" type="ordered locus">Halhy_3536</name>
</gene>
<dbReference type="KEGG" id="hhy:Halhy_3536"/>
<dbReference type="GO" id="GO:0003677">
    <property type="term" value="F:DNA binding"/>
    <property type="evidence" value="ECO:0007669"/>
    <property type="project" value="UniProtKB-KW"/>
</dbReference>
<dbReference type="InterPro" id="IPR039425">
    <property type="entry name" value="RNA_pol_sigma-70-like"/>
</dbReference>
<feature type="domain" description="RNA polymerase sigma factor 70 region 4 type 2" evidence="9">
    <location>
        <begin position="159"/>
        <end position="209"/>
    </location>
</feature>
<dbReference type="CDD" id="cd06171">
    <property type="entry name" value="Sigma70_r4"/>
    <property type="match status" value="1"/>
</dbReference>
<keyword evidence="4 6" id="KW-0238">DNA-binding</keyword>
<dbReference type="EMBL" id="CP002691">
    <property type="protein sequence ID" value="AEE51391.1"/>
    <property type="molecule type" value="Genomic_DNA"/>
</dbReference>
<evidence type="ECO:0000259" key="8">
    <source>
        <dbReference type="Pfam" id="PF04542"/>
    </source>
</evidence>
<keyword evidence="11" id="KW-1185">Reference proteome</keyword>
<dbReference type="InterPro" id="IPR013324">
    <property type="entry name" value="RNA_pol_sigma_r3/r4-like"/>
</dbReference>
<dbReference type="Proteomes" id="UP000008461">
    <property type="component" value="Chromosome"/>
</dbReference>
<evidence type="ECO:0000256" key="4">
    <source>
        <dbReference type="ARBA" id="ARBA00023125"/>
    </source>
</evidence>
<dbReference type="InterPro" id="IPR014284">
    <property type="entry name" value="RNA_pol_sigma-70_dom"/>
</dbReference>
<dbReference type="eggNOG" id="COG1595">
    <property type="taxonomic scope" value="Bacteria"/>
</dbReference>
<evidence type="ECO:0000256" key="2">
    <source>
        <dbReference type="ARBA" id="ARBA00023015"/>
    </source>
</evidence>
<keyword evidence="3 6" id="KW-0731">Sigma factor</keyword>
<evidence type="ECO:0000256" key="3">
    <source>
        <dbReference type="ARBA" id="ARBA00023082"/>
    </source>
</evidence>
<proteinExistence type="inferred from homology"/>
<dbReference type="PANTHER" id="PTHR43133:SF46">
    <property type="entry name" value="RNA POLYMERASE SIGMA-70 FACTOR ECF SUBFAMILY"/>
    <property type="match status" value="1"/>
</dbReference>
<feature type="compositionally biased region" description="Basic residues" evidence="7">
    <location>
        <begin position="1"/>
        <end position="10"/>
    </location>
</feature>
<dbReference type="STRING" id="760192.Halhy_3536"/>
<dbReference type="SUPFAM" id="SSF88946">
    <property type="entry name" value="Sigma2 domain of RNA polymerase sigma factors"/>
    <property type="match status" value="1"/>
</dbReference>
<dbReference type="AlphaFoldDB" id="F4KXN0"/>
<comment type="similarity">
    <text evidence="1 6">Belongs to the sigma-70 factor family. ECF subfamily.</text>
</comment>
<dbReference type="Gene3D" id="1.10.10.10">
    <property type="entry name" value="Winged helix-like DNA-binding domain superfamily/Winged helix DNA-binding domain"/>
    <property type="match status" value="1"/>
</dbReference>
<protein>
    <recommendedName>
        <fullName evidence="6">RNA polymerase sigma factor</fullName>
    </recommendedName>
</protein>
<reference evidence="10 11" key="1">
    <citation type="journal article" date="2011" name="Stand. Genomic Sci.">
        <title>Complete genome sequence of Haliscomenobacter hydrossis type strain (O).</title>
        <authorList>
            <consortium name="US DOE Joint Genome Institute (JGI-PGF)"/>
            <person name="Daligault H."/>
            <person name="Lapidus A."/>
            <person name="Zeytun A."/>
            <person name="Nolan M."/>
            <person name="Lucas S."/>
            <person name="Del Rio T.G."/>
            <person name="Tice H."/>
            <person name="Cheng J.F."/>
            <person name="Tapia R."/>
            <person name="Han C."/>
            <person name="Goodwin L."/>
            <person name="Pitluck S."/>
            <person name="Liolios K."/>
            <person name="Pagani I."/>
            <person name="Ivanova N."/>
            <person name="Huntemann M."/>
            <person name="Mavromatis K."/>
            <person name="Mikhailova N."/>
            <person name="Pati A."/>
            <person name="Chen A."/>
            <person name="Palaniappan K."/>
            <person name="Land M."/>
            <person name="Hauser L."/>
            <person name="Brambilla E.M."/>
            <person name="Rohde M."/>
            <person name="Verbarg S."/>
            <person name="Goker M."/>
            <person name="Bristow J."/>
            <person name="Eisen J.A."/>
            <person name="Markowitz V."/>
            <person name="Hugenholtz P."/>
            <person name="Kyrpides N.C."/>
            <person name="Klenk H.P."/>
            <person name="Woyke T."/>
        </authorList>
    </citation>
    <scope>NUCLEOTIDE SEQUENCE [LARGE SCALE GENOMIC DNA]</scope>
    <source>
        <strain evidence="11">ATCC 27775 / DSM 1100 / LMG 10767 / O</strain>
    </source>
</reference>
<evidence type="ECO:0000256" key="1">
    <source>
        <dbReference type="ARBA" id="ARBA00010641"/>
    </source>
</evidence>
<dbReference type="InterPro" id="IPR013325">
    <property type="entry name" value="RNA_pol_sigma_r2"/>
</dbReference>
<feature type="domain" description="RNA polymerase sigma-70 region 2" evidence="8">
    <location>
        <begin position="62"/>
        <end position="128"/>
    </location>
</feature>
<evidence type="ECO:0000259" key="9">
    <source>
        <dbReference type="Pfam" id="PF08281"/>
    </source>
</evidence>
<evidence type="ECO:0000313" key="11">
    <source>
        <dbReference type="Proteomes" id="UP000008461"/>
    </source>
</evidence>
<evidence type="ECO:0000256" key="7">
    <source>
        <dbReference type="SAM" id="MobiDB-lite"/>
    </source>
</evidence>
<dbReference type="Pfam" id="PF08281">
    <property type="entry name" value="Sigma70_r4_2"/>
    <property type="match status" value="1"/>
</dbReference>
<dbReference type="Pfam" id="PF04542">
    <property type="entry name" value="Sigma70_r2"/>
    <property type="match status" value="1"/>
</dbReference>
<accession>F4KXN0</accession>
<dbReference type="Gene3D" id="1.10.1740.10">
    <property type="match status" value="1"/>
</dbReference>
<organism evidence="10 11">
    <name type="scientific">Haliscomenobacter hydrossis (strain ATCC 27775 / DSM 1100 / LMG 10767 / O)</name>
    <dbReference type="NCBI Taxonomy" id="760192"/>
    <lineage>
        <taxon>Bacteria</taxon>
        <taxon>Pseudomonadati</taxon>
        <taxon>Bacteroidota</taxon>
        <taxon>Saprospiria</taxon>
        <taxon>Saprospirales</taxon>
        <taxon>Haliscomenobacteraceae</taxon>
        <taxon>Haliscomenobacter</taxon>
    </lineage>
</organism>
<evidence type="ECO:0000256" key="5">
    <source>
        <dbReference type="ARBA" id="ARBA00023163"/>
    </source>
</evidence>
<name>F4KXN0_HALH1</name>
<reference key="2">
    <citation type="submission" date="2011-04" db="EMBL/GenBank/DDBJ databases">
        <title>Complete sequence of chromosome of Haliscomenobacter hydrossis DSM 1100.</title>
        <authorList>
            <consortium name="US DOE Joint Genome Institute (JGI-PGF)"/>
            <person name="Lucas S."/>
            <person name="Han J."/>
            <person name="Lapidus A."/>
            <person name="Bruce D."/>
            <person name="Goodwin L."/>
            <person name="Pitluck S."/>
            <person name="Peters L."/>
            <person name="Kyrpides N."/>
            <person name="Mavromatis K."/>
            <person name="Ivanova N."/>
            <person name="Ovchinnikova G."/>
            <person name="Pagani I."/>
            <person name="Daligault H."/>
            <person name="Detter J.C."/>
            <person name="Han C."/>
            <person name="Land M."/>
            <person name="Hauser L."/>
            <person name="Markowitz V."/>
            <person name="Cheng J.-F."/>
            <person name="Hugenholtz P."/>
            <person name="Woyke T."/>
            <person name="Wu D."/>
            <person name="Verbarg S."/>
            <person name="Frueling A."/>
            <person name="Brambilla E."/>
            <person name="Klenk H.-P."/>
            <person name="Eisen J.A."/>
        </authorList>
    </citation>
    <scope>NUCLEOTIDE SEQUENCE</scope>
    <source>
        <strain>DSM 1100</strain>
    </source>
</reference>
<evidence type="ECO:0000313" key="10">
    <source>
        <dbReference type="EMBL" id="AEE51391.1"/>
    </source>
</evidence>
<dbReference type="InterPro" id="IPR036388">
    <property type="entry name" value="WH-like_DNA-bd_sf"/>
</dbReference>
<dbReference type="GO" id="GO:0006352">
    <property type="term" value="P:DNA-templated transcription initiation"/>
    <property type="evidence" value="ECO:0007669"/>
    <property type="project" value="InterPro"/>
</dbReference>
<dbReference type="NCBIfam" id="TIGR02937">
    <property type="entry name" value="sigma70-ECF"/>
    <property type="match status" value="1"/>
</dbReference>
<dbReference type="InterPro" id="IPR007627">
    <property type="entry name" value="RNA_pol_sigma70_r2"/>
</dbReference>
<keyword evidence="2 6" id="KW-0805">Transcription regulation</keyword>
<dbReference type="InterPro" id="IPR000838">
    <property type="entry name" value="RNA_pol_sigma70_ECF_CS"/>
</dbReference>
<feature type="region of interest" description="Disordered" evidence="7">
    <location>
        <begin position="1"/>
        <end position="21"/>
    </location>
</feature>
<dbReference type="HOGENOM" id="CLU_047691_3_2_10"/>
<dbReference type="PANTHER" id="PTHR43133">
    <property type="entry name" value="RNA POLYMERASE ECF-TYPE SIGMA FACTO"/>
    <property type="match status" value="1"/>
</dbReference>
<dbReference type="PROSITE" id="PS01063">
    <property type="entry name" value="SIGMA70_ECF"/>
    <property type="match status" value="1"/>
</dbReference>